<evidence type="ECO:0000313" key="1">
    <source>
        <dbReference type="EMBL" id="AQW70492.1"/>
    </source>
</evidence>
<keyword evidence="2" id="KW-1185">Reference proteome</keyword>
<reference evidence="1 2" key="1">
    <citation type="submission" date="2017-02" db="EMBL/GenBank/DDBJ databases">
        <authorList>
            <person name="Guo L."/>
        </authorList>
    </citation>
    <scope>NUCLEOTIDE SEQUENCE [LARGE SCALE GENOMIC DNA]</scope>
    <source>
        <strain evidence="1 2">PRS09-11288</strain>
    </source>
</reference>
<organism evidence="1 2">
    <name type="scientific">Pseudomonas parafulva</name>
    <dbReference type="NCBI Taxonomy" id="157782"/>
    <lineage>
        <taxon>Bacteria</taxon>
        <taxon>Pseudomonadati</taxon>
        <taxon>Pseudomonadota</taxon>
        <taxon>Gammaproteobacteria</taxon>
        <taxon>Pseudomonadales</taxon>
        <taxon>Pseudomonadaceae</taxon>
        <taxon>Pseudomonas</taxon>
    </lineage>
</organism>
<name>A0ABN4XZ79_9PSED</name>
<gene>
    <name evidence="1" type="ORF">B2J77_20800</name>
</gene>
<dbReference type="Proteomes" id="UP000191010">
    <property type="component" value="Chromosome"/>
</dbReference>
<evidence type="ECO:0000313" key="2">
    <source>
        <dbReference type="Proteomes" id="UP000191010"/>
    </source>
</evidence>
<proteinExistence type="predicted"/>
<accession>A0ABN4XZ79</accession>
<protein>
    <submittedName>
        <fullName evidence="1">Uncharacterized protein</fullName>
    </submittedName>
</protein>
<dbReference type="EMBL" id="CP019952">
    <property type="protein sequence ID" value="AQW70492.1"/>
    <property type="molecule type" value="Genomic_DNA"/>
</dbReference>
<sequence>MKSLEKCSIEPEYTERPAACLCKYRPAGQAILGADLHLFAVRAALRAKWPARTLAKPLHSSASARIVPGLPVTPPISRFLQ</sequence>